<reference evidence="4" key="1">
    <citation type="journal article" date="2012" name="Science">
        <title>The Paleozoic origin of enzymatic lignin decomposition reconstructed from 31 fungal genomes.</title>
        <authorList>
            <person name="Floudas D."/>
            <person name="Binder M."/>
            <person name="Riley R."/>
            <person name="Barry K."/>
            <person name="Blanchette R.A."/>
            <person name="Henrissat B."/>
            <person name="Martinez A.T."/>
            <person name="Otillar R."/>
            <person name="Spatafora J.W."/>
            <person name="Yadav J.S."/>
            <person name="Aerts A."/>
            <person name="Benoit I."/>
            <person name="Boyd A."/>
            <person name="Carlson A."/>
            <person name="Copeland A."/>
            <person name="Coutinho P.M."/>
            <person name="de Vries R.P."/>
            <person name="Ferreira P."/>
            <person name="Findley K."/>
            <person name="Foster B."/>
            <person name="Gaskell J."/>
            <person name="Glotzer D."/>
            <person name="Gorecki P."/>
            <person name="Heitman J."/>
            <person name="Hesse C."/>
            <person name="Hori C."/>
            <person name="Igarashi K."/>
            <person name="Jurgens J.A."/>
            <person name="Kallen N."/>
            <person name="Kersten P."/>
            <person name="Kohler A."/>
            <person name="Kuees U."/>
            <person name="Kumar T.K.A."/>
            <person name="Kuo A."/>
            <person name="LaButti K."/>
            <person name="Larrondo L.F."/>
            <person name="Lindquist E."/>
            <person name="Ling A."/>
            <person name="Lombard V."/>
            <person name="Lucas S."/>
            <person name="Lundell T."/>
            <person name="Martin R."/>
            <person name="McLaughlin D.J."/>
            <person name="Morgenstern I."/>
            <person name="Morin E."/>
            <person name="Murat C."/>
            <person name="Nagy L.G."/>
            <person name="Nolan M."/>
            <person name="Ohm R.A."/>
            <person name="Patyshakuliyeva A."/>
            <person name="Rokas A."/>
            <person name="Ruiz-Duenas F.J."/>
            <person name="Sabat G."/>
            <person name="Salamov A."/>
            <person name="Samejima M."/>
            <person name="Schmutz J."/>
            <person name="Slot J.C."/>
            <person name="St John F."/>
            <person name="Stenlid J."/>
            <person name="Sun H."/>
            <person name="Sun S."/>
            <person name="Syed K."/>
            <person name="Tsang A."/>
            <person name="Wiebenga A."/>
            <person name="Young D."/>
            <person name="Pisabarro A."/>
            <person name="Eastwood D.C."/>
            <person name="Martin F."/>
            <person name="Cullen D."/>
            <person name="Grigoriev I.V."/>
            <person name="Hibbett D.S."/>
        </authorList>
    </citation>
    <scope>NUCLEOTIDE SEQUENCE [LARGE SCALE GENOMIC DNA]</scope>
    <source>
        <strain evidence="4">HHB-11173 SS5</strain>
    </source>
</reference>
<sequence length="232" mass="25882">MAAICRNRGAIVDVFLPILLDKAAALGPEVMPGIFLQFKLRELARTPSAYIIDEDNIRFFSRDPADGDGQTLRPYISLIMELGVTNPPSLLQREPTRHHSQTAAVPSKQKHQSGSPPPIQASLLNLDIFTDSSRSYKKDAHPRHSLYVYGCSPSVYKVISEPERPLYKLILRSGDPLGEHSQKNDETLSAVWNQKPFFALRHGCWDWLQSAHIQPGTPGGIVVYDRVEKEAG</sequence>
<keyword evidence="2" id="KW-0732">Signal</keyword>
<protein>
    <submittedName>
        <fullName evidence="3">Uncharacterized protein</fullName>
    </submittedName>
</protein>
<dbReference type="RefSeq" id="XP_007388761.1">
    <property type="nucleotide sequence ID" value="XM_007388699.1"/>
</dbReference>
<gene>
    <name evidence="3" type="ORF">PUNSTDRAFT_139014</name>
</gene>
<name>R7S2G2_PUNST</name>
<dbReference type="HOGENOM" id="CLU_1195405_0_0_1"/>
<dbReference type="Proteomes" id="UP000054196">
    <property type="component" value="Unassembled WGS sequence"/>
</dbReference>
<accession>R7S2G2</accession>
<evidence type="ECO:0000313" key="4">
    <source>
        <dbReference type="Proteomes" id="UP000054196"/>
    </source>
</evidence>
<feature type="chain" id="PRO_5004443773" evidence="2">
    <location>
        <begin position="26"/>
        <end position="232"/>
    </location>
</feature>
<keyword evidence="4" id="KW-1185">Reference proteome</keyword>
<feature type="signal peptide" evidence="2">
    <location>
        <begin position="1"/>
        <end position="25"/>
    </location>
</feature>
<evidence type="ECO:0000256" key="2">
    <source>
        <dbReference type="SAM" id="SignalP"/>
    </source>
</evidence>
<dbReference type="GeneID" id="18880213"/>
<dbReference type="OrthoDB" id="3268192at2759"/>
<evidence type="ECO:0000256" key="1">
    <source>
        <dbReference type="SAM" id="MobiDB-lite"/>
    </source>
</evidence>
<feature type="region of interest" description="Disordered" evidence="1">
    <location>
        <begin position="89"/>
        <end position="117"/>
    </location>
</feature>
<dbReference type="EMBL" id="JH687557">
    <property type="protein sequence ID" value="EIN03972.1"/>
    <property type="molecule type" value="Genomic_DNA"/>
</dbReference>
<evidence type="ECO:0000313" key="3">
    <source>
        <dbReference type="EMBL" id="EIN03972.1"/>
    </source>
</evidence>
<dbReference type="AlphaFoldDB" id="R7S2G2"/>
<dbReference type="eggNOG" id="ENOG502S6K1">
    <property type="taxonomic scope" value="Eukaryota"/>
</dbReference>
<proteinExistence type="predicted"/>
<organism evidence="3 4">
    <name type="scientific">Punctularia strigosozonata (strain HHB-11173)</name>
    <name type="common">White-rot fungus</name>
    <dbReference type="NCBI Taxonomy" id="741275"/>
    <lineage>
        <taxon>Eukaryota</taxon>
        <taxon>Fungi</taxon>
        <taxon>Dikarya</taxon>
        <taxon>Basidiomycota</taxon>
        <taxon>Agaricomycotina</taxon>
        <taxon>Agaricomycetes</taxon>
        <taxon>Corticiales</taxon>
        <taxon>Punctulariaceae</taxon>
        <taxon>Punctularia</taxon>
    </lineage>
</organism>
<dbReference type="KEGG" id="psq:PUNSTDRAFT_139014"/>